<evidence type="ECO:0000256" key="7">
    <source>
        <dbReference type="ARBA" id="ARBA00023136"/>
    </source>
</evidence>
<evidence type="ECO:0000256" key="6">
    <source>
        <dbReference type="ARBA" id="ARBA00023040"/>
    </source>
</evidence>
<dbReference type="InterPro" id="IPR000276">
    <property type="entry name" value="GPCR_Rhodpsn"/>
</dbReference>
<dbReference type="GO" id="GO:0004930">
    <property type="term" value="F:G protein-coupled receptor activity"/>
    <property type="evidence" value="ECO:0007669"/>
    <property type="project" value="UniProtKB-KW"/>
</dbReference>
<keyword evidence="3 10" id="KW-0812">Transmembrane</keyword>
<dbReference type="Gene3D" id="1.20.1070.10">
    <property type="entry name" value="Rhodopsin 7-helix transmembrane proteins"/>
    <property type="match status" value="1"/>
</dbReference>
<evidence type="ECO:0000313" key="14">
    <source>
        <dbReference type="Proteomes" id="UP001066276"/>
    </source>
</evidence>
<evidence type="ECO:0000256" key="5">
    <source>
        <dbReference type="ARBA" id="ARBA00022989"/>
    </source>
</evidence>
<sequence length="314" mass="35082">MEIDNQTNVMYFILLGLSDNPKAGTALFALFLAIYSVGVVSNIAIMVTVTADPQLHTPMYFFFGNLSLVDICLTTVTVPQLLINIISDRKVISFQRCITQLYFFVAMVGTDCLLLGVMAYDRYVAICSPLRYFMVMDKKACSQLVARSWAIGLLNSLLHSLMITRVSFCASNLVQNLLWDIPPLQKLSCSDTSLNELLILAEAFPIIMASILSKVISYGFIITTILSINLSEGRRKAFHTCSSHLIVVSLFYGTILFTYIRPPSSYSLEKDKVVTVMYAIITPMLNPFIYSLTNEKIKGALSKMVDRCSIHLKL</sequence>
<evidence type="ECO:0000256" key="8">
    <source>
        <dbReference type="ARBA" id="ARBA00023170"/>
    </source>
</evidence>
<protein>
    <recommendedName>
        <fullName evidence="11">Olfactory receptor</fullName>
    </recommendedName>
</protein>
<dbReference type="PRINTS" id="PR00237">
    <property type="entry name" value="GPCRRHODOPSN"/>
</dbReference>
<dbReference type="GO" id="GO:0005886">
    <property type="term" value="C:plasma membrane"/>
    <property type="evidence" value="ECO:0007669"/>
    <property type="project" value="UniProtKB-SubCell"/>
</dbReference>
<dbReference type="Proteomes" id="UP001066276">
    <property type="component" value="Chromosome 10"/>
</dbReference>
<dbReference type="InterPro" id="IPR050516">
    <property type="entry name" value="Olfactory_GPCR"/>
</dbReference>
<keyword evidence="2 11" id="KW-1003">Cell membrane</keyword>
<dbReference type="PROSITE" id="PS50262">
    <property type="entry name" value="G_PROTEIN_RECEP_F1_2"/>
    <property type="match status" value="1"/>
</dbReference>
<keyword evidence="5 11" id="KW-1133">Transmembrane helix</keyword>
<evidence type="ECO:0000259" key="12">
    <source>
        <dbReference type="PROSITE" id="PS50262"/>
    </source>
</evidence>
<evidence type="ECO:0000313" key="13">
    <source>
        <dbReference type="EMBL" id="KAJ1095737.1"/>
    </source>
</evidence>
<feature type="transmembrane region" description="Helical" evidence="11">
    <location>
        <begin position="26"/>
        <end position="47"/>
    </location>
</feature>
<keyword evidence="11" id="KW-0716">Sensory transduction</keyword>
<feature type="transmembrane region" description="Helical" evidence="11">
    <location>
        <begin position="101"/>
        <end position="123"/>
    </location>
</feature>
<name>A0AAV7LX55_PLEWA</name>
<accession>A0AAV7LX55</accession>
<evidence type="ECO:0000256" key="3">
    <source>
        <dbReference type="ARBA" id="ARBA00022692"/>
    </source>
</evidence>
<evidence type="ECO:0000256" key="1">
    <source>
        <dbReference type="ARBA" id="ARBA00004651"/>
    </source>
</evidence>
<dbReference type="CDD" id="cd13954">
    <property type="entry name" value="7tmA_OR"/>
    <property type="match status" value="1"/>
</dbReference>
<dbReference type="PRINTS" id="PR00245">
    <property type="entry name" value="OLFACTORYR"/>
</dbReference>
<feature type="transmembrane region" description="Helical" evidence="11">
    <location>
        <begin position="273"/>
        <end position="293"/>
    </location>
</feature>
<evidence type="ECO:0000256" key="4">
    <source>
        <dbReference type="ARBA" id="ARBA00022725"/>
    </source>
</evidence>
<dbReference type="PANTHER" id="PTHR26452">
    <property type="entry name" value="OLFACTORY RECEPTOR"/>
    <property type="match status" value="1"/>
</dbReference>
<reference evidence="13" key="1">
    <citation type="journal article" date="2022" name="bioRxiv">
        <title>Sequencing and chromosome-scale assembly of the giantPleurodeles waltlgenome.</title>
        <authorList>
            <person name="Brown T."/>
            <person name="Elewa A."/>
            <person name="Iarovenko S."/>
            <person name="Subramanian E."/>
            <person name="Araus A.J."/>
            <person name="Petzold A."/>
            <person name="Susuki M."/>
            <person name="Suzuki K.-i.T."/>
            <person name="Hayashi T."/>
            <person name="Toyoda A."/>
            <person name="Oliveira C."/>
            <person name="Osipova E."/>
            <person name="Leigh N.D."/>
            <person name="Simon A."/>
            <person name="Yun M.H."/>
        </authorList>
    </citation>
    <scope>NUCLEOTIDE SEQUENCE</scope>
    <source>
        <strain evidence="13">20211129_DDA</strain>
        <tissue evidence="13">Liver</tissue>
    </source>
</reference>
<dbReference type="PROSITE" id="PS00237">
    <property type="entry name" value="G_PROTEIN_RECEP_F1_1"/>
    <property type="match status" value="1"/>
</dbReference>
<feature type="domain" description="G-protein coupled receptors family 1 profile" evidence="12">
    <location>
        <begin position="41"/>
        <end position="290"/>
    </location>
</feature>
<keyword evidence="9 10" id="KW-0807">Transducer</keyword>
<keyword evidence="8 10" id="KW-0675">Receptor</keyword>
<evidence type="ECO:0000256" key="2">
    <source>
        <dbReference type="ARBA" id="ARBA00022475"/>
    </source>
</evidence>
<dbReference type="GO" id="GO:0004984">
    <property type="term" value="F:olfactory receptor activity"/>
    <property type="evidence" value="ECO:0007669"/>
    <property type="project" value="InterPro"/>
</dbReference>
<keyword evidence="14" id="KW-1185">Reference proteome</keyword>
<dbReference type="FunFam" id="1.20.1070.10:FF:000015">
    <property type="entry name" value="Olfactory receptor"/>
    <property type="match status" value="1"/>
</dbReference>
<comment type="caution">
    <text evidence="13">The sequence shown here is derived from an EMBL/GenBank/DDBJ whole genome shotgun (WGS) entry which is preliminary data.</text>
</comment>
<dbReference type="InterPro" id="IPR000725">
    <property type="entry name" value="Olfact_rcpt"/>
</dbReference>
<evidence type="ECO:0000256" key="10">
    <source>
        <dbReference type="RuleBase" id="RU000688"/>
    </source>
</evidence>
<feature type="transmembrane region" description="Helical" evidence="11">
    <location>
        <begin position="203"/>
        <end position="230"/>
    </location>
</feature>
<dbReference type="InterPro" id="IPR017452">
    <property type="entry name" value="GPCR_Rhodpsn_7TM"/>
</dbReference>
<feature type="transmembrane region" description="Helical" evidence="11">
    <location>
        <begin position="144"/>
        <end position="163"/>
    </location>
</feature>
<keyword evidence="7 11" id="KW-0472">Membrane</keyword>
<keyword evidence="6 10" id="KW-0297">G-protein coupled receptor</keyword>
<comment type="similarity">
    <text evidence="10">Belongs to the G-protein coupled receptor 1 family.</text>
</comment>
<organism evidence="13 14">
    <name type="scientific">Pleurodeles waltl</name>
    <name type="common">Iberian ribbed newt</name>
    <dbReference type="NCBI Taxonomy" id="8319"/>
    <lineage>
        <taxon>Eukaryota</taxon>
        <taxon>Metazoa</taxon>
        <taxon>Chordata</taxon>
        <taxon>Craniata</taxon>
        <taxon>Vertebrata</taxon>
        <taxon>Euteleostomi</taxon>
        <taxon>Amphibia</taxon>
        <taxon>Batrachia</taxon>
        <taxon>Caudata</taxon>
        <taxon>Salamandroidea</taxon>
        <taxon>Salamandridae</taxon>
        <taxon>Pleurodelinae</taxon>
        <taxon>Pleurodeles</taxon>
    </lineage>
</organism>
<dbReference type="EMBL" id="JANPWB010000014">
    <property type="protein sequence ID" value="KAJ1095737.1"/>
    <property type="molecule type" value="Genomic_DNA"/>
</dbReference>
<gene>
    <name evidence="13" type="ORF">NDU88_000893</name>
</gene>
<dbReference type="AlphaFoldDB" id="A0AAV7LX55"/>
<dbReference type="SUPFAM" id="SSF81321">
    <property type="entry name" value="Family A G protein-coupled receptor-like"/>
    <property type="match status" value="1"/>
</dbReference>
<evidence type="ECO:0000256" key="11">
    <source>
        <dbReference type="RuleBase" id="RU363047"/>
    </source>
</evidence>
<evidence type="ECO:0000256" key="9">
    <source>
        <dbReference type="ARBA" id="ARBA00023224"/>
    </source>
</evidence>
<feature type="transmembrane region" description="Helical" evidence="11">
    <location>
        <begin position="59"/>
        <end position="81"/>
    </location>
</feature>
<proteinExistence type="inferred from homology"/>
<dbReference type="Pfam" id="PF13853">
    <property type="entry name" value="7tm_4"/>
    <property type="match status" value="1"/>
</dbReference>
<feature type="transmembrane region" description="Helical" evidence="11">
    <location>
        <begin position="242"/>
        <end position="261"/>
    </location>
</feature>
<keyword evidence="4 11" id="KW-0552">Olfaction</keyword>
<comment type="subcellular location">
    <subcellularLocation>
        <location evidence="1 11">Cell membrane</location>
        <topology evidence="1 11">Multi-pass membrane protein</topology>
    </subcellularLocation>
</comment>